<accession>A0AC61D9M1</accession>
<gene>
    <name evidence="1" type="ORF">CS063_15730</name>
</gene>
<reference evidence="1" key="1">
    <citation type="submission" date="2017-10" db="EMBL/GenBank/DDBJ databases">
        <title>Genome sequence of cellulolytic Lachnospiraceae bacterium XHS1971 isolated from hotspring sediment.</title>
        <authorList>
            <person name="Vasudevan G."/>
            <person name="Joshi A.J."/>
            <person name="Hivarkar S."/>
            <person name="Lanjekar V.B."/>
            <person name="Dhakephalkar P.K."/>
            <person name="Dagar S."/>
        </authorList>
    </citation>
    <scope>NUCLEOTIDE SEQUENCE</scope>
    <source>
        <strain evidence="1">XHS1971</strain>
    </source>
</reference>
<keyword evidence="2" id="KW-1185">Reference proteome</keyword>
<sequence length="346" mass="37854">MNYVLRFLLTLCLIFSLFLSGCQKHSSPSPLKRTEFILGTTVTLALYDTQDESLLDVAFERIKELEDILSMNKAGTLIDEVNAHAGDHPQVVDEKTFRLIEKGLYYGELTEGAFDITIGPLVELWHIGFEDARVPEPSEIKDTLPLIDYRKVKLDAAASTVFLPTSGMCLDLGGIAKGYVADEIAELLKEKGVQNAIINLGGNVYALGEKGEGIPFTVGVQNPFDPRGAIIGKLQLTNQSAVTSGIYERYLEVNGHKYHHLLNPQTGYPFENELAGVTIISKASIDGDALSTSVFALGLEKGLAFVNKLEDVEAIFITKDKEVIVSSHLLSSFTLTDLTFSLVPLD</sequence>
<name>A0AC61D9M1_9FIRM</name>
<evidence type="ECO:0000313" key="1">
    <source>
        <dbReference type="EMBL" id="PHV69446.1"/>
    </source>
</evidence>
<proteinExistence type="predicted"/>
<comment type="caution">
    <text evidence="1">The sequence shown here is derived from an EMBL/GenBank/DDBJ whole genome shotgun (WGS) entry which is preliminary data.</text>
</comment>
<dbReference type="Proteomes" id="UP000224460">
    <property type="component" value="Unassembled WGS sequence"/>
</dbReference>
<protein>
    <submittedName>
        <fullName evidence="1">Thiamine biosynthesis protein ApbE</fullName>
    </submittedName>
</protein>
<organism evidence="1 2">
    <name type="scientific">Sporanaerobium hydrogeniformans</name>
    <dbReference type="NCBI Taxonomy" id="3072179"/>
    <lineage>
        <taxon>Bacteria</taxon>
        <taxon>Bacillati</taxon>
        <taxon>Bacillota</taxon>
        <taxon>Clostridia</taxon>
        <taxon>Lachnospirales</taxon>
        <taxon>Lachnospiraceae</taxon>
        <taxon>Sporanaerobium</taxon>
    </lineage>
</organism>
<dbReference type="EMBL" id="PEDL01000028">
    <property type="protein sequence ID" value="PHV69446.1"/>
    <property type="molecule type" value="Genomic_DNA"/>
</dbReference>
<evidence type="ECO:0000313" key="2">
    <source>
        <dbReference type="Proteomes" id="UP000224460"/>
    </source>
</evidence>